<protein>
    <submittedName>
        <fullName evidence="1">Uncharacterized protein</fullName>
    </submittedName>
</protein>
<name>A0AAI9T730_PENTH</name>
<gene>
    <name evidence="1" type="ORF">VN97_g11833</name>
</gene>
<reference evidence="1" key="2">
    <citation type="journal article" date="2016" name="Fungal Biol.">
        <title>Ochratoxin A production by Penicillium thymicola.</title>
        <authorList>
            <person name="Nguyen H.D.T."/>
            <person name="McMullin D.R."/>
            <person name="Ponomareva E."/>
            <person name="Riley R."/>
            <person name="Pomraning K.R."/>
            <person name="Baker S.E."/>
            <person name="Seifert K.A."/>
        </authorList>
    </citation>
    <scope>NUCLEOTIDE SEQUENCE</scope>
    <source>
        <strain evidence="1">DAOM 180753</strain>
    </source>
</reference>
<accession>A0AAI9T730</accession>
<feature type="non-terminal residue" evidence="1">
    <location>
        <position position="1"/>
    </location>
</feature>
<evidence type="ECO:0000313" key="1">
    <source>
        <dbReference type="EMBL" id="KAJ9481638.1"/>
    </source>
</evidence>
<comment type="caution">
    <text evidence="1">The sequence shown here is derived from an EMBL/GenBank/DDBJ whole genome shotgun (WGS) entry which is preliminary data.</text>
</comment>
<reference evidence="1" key="1">
    <citation type="submission" date="2015-06" db="EMBL/GenBank/DDBJ databases">
        <authorList>
            <person name="Nguyen H."/>
        </authorList>
    </citation>
    <scope>NUCLEOTIDE SEQUENCE</scope>
    <source>
        <strain evidence="1">DAOM 180753</strain>
    </source>
</reference>
<dbReference type="Proteomes" id="UP001227192">
    <property type="component" value="Unassembled WGS sequence"/>
</dbReference>
<keyword evidence="2" id="KW-1185">Reference proteome</keyword>
<proteinExistence type="predicted"/>
<organism evidence="1 2">
    <name type="scientific">Penicillium thymicola</name>
    <dbReference type="NCBI Taxonomy" id="293382"/>
    <lineage>
        <taxon>Eukaryota</taxon>
        <taxon>Fungi</taxon>
        <taxon>Dikarya</taxon>
        <taxon>Ascomycota</taxon>
        <taxon>Pezizomycotina</taxon>
        <taxon>Eurotiomycetes</taxon>
        <taxon>Eurotiomycetidae</taxon>
        <taxon>Eurotiales</taxon>
        <taxon>Aspergillaceae</taxon>
        <taxon>Penicillium</taxon>
    </lineage>
</organism>
<dbReference type="AlphaFoldDB" id="A0AAI9T730"/>
<dbReference type="EMBL" id="LACB01000721">
    <property type="protein sequence ID" value="KAJ9481638.1"/>
    <property type="molecule type" value="Genomic_DNA"/>
</dbReference>
<evidence type="ECO:0000313" key="2">
    <source>
        <dbReference type="Proteomes" id="UP001227192"/>
    </source>
</evidence>
<sequence length="45" mass="5459">SLFYHRLLKVRYINFNFSFIFTPNYILHRSRQVPNSRVVKGKTSN</sequence>